<dbReference type="CDD" id="cd09872">
    <property type="entry name" value="PIN_Sll0205-like"/>
    <property type="match status" value="1"/>
</dbReference>
<dbReference type="InterPro" id="IPR052919">
    <property type="entry name" value="TA_system_RNase"/>
</dbReference>
<keyword evidence="3" id="KW-1185">Reference proteome</keyword>
<dbReference type="Pfam" id="PF01850">
    <property type="entry name" value="PIN"/>
    <property type="match status" value="1"/>
</dbReference>
<evidence type="ECO:0000313" key="2">
    <source>
        <dbReference type="EMBL" id="WXA91940.1"/>
    </source>
</evidence>
<dbReference type="Proteomes" id="UP001379533">
    <property type="component" value="Chromosome"/>
</dbReference>
<gene>
    <name evidence="2" type="ORF">LZC95_36500</name>
</gene>
<protein>
    <submittedName>
        <fullName evidence="2">Type II toxin-antitoxin system VapC family toxin</fullName>
    </submittedName>
</protein>
<dbReference type="PANTHER" id="PTHR36173:SF2">
    <property type="entry name" value="RIBONUCLEASE VAPC16"/>
    <property type="match status" value="1"/>
</dbReference>
<accession>A0ABZ2K478</accession>
<dbReference type="SUPFAM" id="SSF88723">
    <property type="entry name" value="PIN domain-like"/>
    <property type="match status" value="1"/>
</dbReference>
<organism evidence="2 3">
    <name type="scientific">Pendulispora brunnea</name>
    <dbReference type="NCBI Taxonomy" id="2905690"/>
    <lineage>
        <taxon>Bacteria</taxon>
        <taxon>Pseudomonadati</taxon>
        <taxon>Myxococcota</taxon>
        <taxon>Myxococcia</taxon>
        <taxon>Myxococcales</taxon>
        <taxon>Sorangiineae</taxon>
        <taxon>Pendulisporaceae</taxon>
        <taxon>Pendulispora</taxon>
    </lineage>
</organism>
<dbReference type="PANTHER" id="PTHR36173">
    <property type="entry name" value="RIBONUCLEASE VAPC16-RELATED"/>
    <property type="match status" value="1"/>
</dbReference>
<name>A0ABZ2K478_9BACT</name>
<dbReference type="RefSeq" id="WP_394842557.1">
    <property type="nucleotide sequence ID" value="NZ_CP089982.1"/>
</dbReference>
<evidence type="ECO:0000259" key="1">
    <source>
        <dbReference type="Pfam" id="PF01850"/>
    </source>
</evidence>
<dbReference type="InterPro" id="IPR029060">
    <property type="entry name" value="PIN-like_dom_sf"/>
</dbReference>
<sequence>MRLLLDTHVLIFGIHEPMRLPSGVRAQLAEPENDRFFSIASIWEMAIKISLGKLEFPIDLDEVVDRFILKNSVQLLPIEPEHAMAVASLPWHHRDPFDRLLVAQASAESLTLVSADASFEAYDCTRLWD</sequence>
<dbReference type="InterPro" id="IPR041705">
    <property type="entry name" value="PIN_Sll0205"/>
</dbReference>
<feature type="domain" description="PIN" evidence="1">
    <location>
        <begin position="4"/>
        <end position="122"/>
    </location>
</feature>
<dbReference type="InterPro" id="IPR002716">
    <property type="entry name" value="PIN_dom"/>
</dbReference>
<evidence type="ECO:0000313" key="3">
    <source>
        <dbReference type="Proteomes" id="UP001379533"/>
    </source>
</evidence>
<dbReference type="EMBL" id="CP089982">
    <property type="protein sequence ID" value="WXA91940.1"/>
    <property type="molecule type" value="Genomic_DNA"/>
</dbReference>
<proteinExistence type="predicted"/>
<dbReference type="Gene3D" id="3.40.50.1010">
    <property type="entry name" value="5'-nuclease"/>
    <property type="match status" value="1"/>
</dbReference>
<reference evidence="2 3" key="1">
    <citation type="submission" date="2021-12" db="EMBL/GenBank/DDBJ databases">
        <title>Discovery of the Pendulisporaceae a myxobacterial family with distinct sporulation behavior and unique specialized metabolism.</title>
        <authorList>
            <person name="Garcia R."/>
            <person name="Popoff A."/>
            <person name="Bader C.D."/>
            <person name="Loehr J."/>
            <person name="Walesch S."/>
            <person name="Walt C."/>
            <person name="Boldt J."/>
            <person name="Bunk B."/>
            <person name="Haeckl F.J.F.P.J."/>
            <person name="Gunesch A.P."/>
            <person name="Birkelbach J."/>
            <person name="Nuebel U."/>
            <person name="Pietschmann T."/>
            <person name="Bach T."/>
            <person name="Mueller R."/>
        </authorList>
    </citation>
    <scope>NUCLEOTIDE SEQUENCE [LARGE SCALE GENOMIC DNA]</scope>
    <source>
        <strain evidence="2 3">MSr12523</strain>
    </source>
</reference>